<proteinExistence type="predicted"/>
<name>A0A7D7LGP1_9NOSO</name>
<dbReference type="AlphaFoldDB" id="A0A7D7LGP1"/>
<gene>
    <name evidence="1" type="ORF">HUN01_29605</name>
</gene>
<evidence type="ECO:0000313" key="2">
    <source>
        <dbReference type="Proteomes" id="UP000514713"/>
    </source>
</evidence>
<reference evidence="2" key="1">
    <citation type="submission" date="2020-06" db="EMBL/GenBank/DDBJ databases">
        <title>Nostoc edaphicum CCNP1411 genome.</title>
        <authorList>
            <person name="Fidor A."/>
            <person name="Grabski M."/>
            <person name="Gawor J."/>
            <person name="Gromadka R."/>
            <person name="Wegrzyn G."/>
            <person name="Mazur-Marzec H."/>
        </authorList>
    </citation>
    <scope>NUCLEOTIDE SEQUENCE [LARGE SCALE GENOMIC DNA]</scope>
    <source>
        <strain evidence="2">CCNP1411</strain>
    </source>
</reference>
<dbReference type="RefSeq" id="WP_069071285.1">
    <property type="nucleotide sequence ID" value="NZ_CP054698.1"/>
</dbReference>
<sequence>MGLCSLSQHLRSRQFLPVYSHSDASSIQGIDVEWYEFPMGANKLAVNKGNNKDRIINVQIGKVIKYAVSRKMLL</sequence>
<dbReference type="EMBL" id="CP054698">
    <property type="protein sequence ID" value="QMS91554.1"/>
    <property type="molecule type" value="Genomic_DNA"/>
</dbReference>
<protein>
    <submittedName>
        <fullName evidence="1">Uncharacterized protein</fullName>
    </submittedName>
</protein>
<dbReference type="KEGG" id="ned:HUN01_29605"/>
<keyword evidence="2" id="KW-1185">Reference proteome</keyword>
<dbReference type="Proteomes" id="UP000514713">
    <property type="component" value="Chromosome"/>
</dbReference>
<organism evidence="1 2">
    <name type="scientific">Nostoc edaphicum CCNP1411</name>
    <dbReference type="NCBI Taxonomy" id="1472755"/>
    <lineage>
        <taxon>Bacteria</taxon>
        <taxon>Bacillati</taxon>
        <taxon>Cyanobacteriota</taxon>
        <taxon>Cyanophyceae</taxon>
        <taxon>Nostocales</taxon>
        <taxon>Nostocaceae</taxon>
        <taxon>Nostoc</taxon>
    </lineage>
</organism>
<evidence type="ECO:0000313" key="1">
    <source>
        <dbReference type="EMBL" id="QMS91554.1"/>
    </source>
</evidence>
<accession>A0A7D7LGP1</accession>